<proteinExistence type="predicted"/>
<dbReference type="Proteomes" id="UP000827872">
    <property type="component" value="Linkage Group LG01"/>
</dbReference>
<reference evidence="1" key="1">
    <citation type="submission" date="2021-08" db="EMBL/GenBank/DDBJ databases">
        <title>The first chromosome-level gecko genome reveals the dynamic sex chromosomes of Neotropical dwarf geckos (Sphaerodactylidae: Sphaerodactylus).</title>
        <authorList>
            <person name="Pinto B.J."/>
            <person name="Keating S.E."/>
            <person name="Gamble T."/>
        </authorList>
    </citation>
    <scope>NUCLEOTIDE SEQUENCE</scope>
    <source>
        <strain evidence="1">TG3544</strain>
    </source>
</reference>
<protein>
    <submittedName>
        <fullName evidence="1">Uncharacterized protein</fullName>
    </submittedName>
</protein>
<evidence type="ECO:0000313" key="2">
    <source>
        <dbReference type="Proteomes" id="UP000827872"/>
    </source>
</evidence>
<sequence>MSPWAVWVQNTDDSPTDIFKERNPSPPSDRFALLQYAQTLNTARLRPPLLLTCGTLTQEYQVGYHLSSLILDNNPDHILGQACSHIQLLGFLPNLLHPMGPIHTDRITMDITHLLDHLGCSLEDLEVIRYHHNLVAPLQDIMDTTRSTSMENIMNMAAIMGIMGIMARSTRAVPVAVPTQTEGGFPYCQWLNLPT</sequence>
<organism evidence="1 2">
    <name type="scientific">Sphaerodactylus townsendi</name>
    <dbReference type="NCBI Taxonomy" id="933632"/>
    <lineage>
        <taxon>Eukaryota</taxon>
        <taxon>Metazoa</taxon>
        <taxon>Chordata</taxon>
        <taxon>Craniata</taxon>
        <taxon>Vertebrata</taxon>
        <taxon>Euteleostomi</taxon>
        <taxon>Lepidosauria</taxon>
        <taxon>Squamata</taxon>
        <taxon>Bifurcata</taxon>
        <taxon>Gekkota</taxon>
        <taxon>Sphaerodactylidae</taxon>
        <taxon>Sphaerodactylus</taxon>
    </lineage>
</organism>
<comment type="caution">
    <text evidence="1">The sequence shown here is derived from an EMBL/GenBank/DDBJ whole genome shotgun (WGS) entry which is preliminary data.</text>
</comment>
<dbReference type="EMBL" id="CM037614">
    <property type="protein sequence ID" value="KAH8017951.1"/>
    <property type="molecule type" value="Genomic_DNA"/>
</dbReference>
<gene>
    <name evidence="1" type="ORF">K3G42_033334</name>
</gene>
<evidence type="ECO:0000313" key="1">
    <source>
        <dbReference type="EMBL" id="KAH8017951.1"/>
    </source>
</evidence>
<keyword evidence="2" id="KW-1185">Reference proteome</keyword>
<name>A0ACB8GEC5_9SAUR</name>
<accession>A0ACB8GEC5</accession>